<keyword evidence="5 11" id="KW-0004">4Fe-4S</keyword>
<evidence type="ECO:0000256" key="4">
    <source>
        <dbReference type="ARBA" id="ARBA00022432"/>
    </source>
</evidence>
<comment type="pathway">
    <text evidence="2">Carbohydrate biosynthesis; gluconeogenesis.</text>
</comment>
<evidence type="ECO:0000256" key="9">
    <source>
        <dbReference type="ARBA" id="ARBA00023239"/>
    </source>
</evidence>
<evidence type="ECO:0000313" key="14">
    <source>
        <dbReference type="EMBL" id="MBO1320031.1"/>
    </source>
</evidence>
<dbReference type="RefSeq" id="WP_207859984.1">
    <property type="nucleotide sequence ID" value="NZ_JAFREP010000015.1"/>
</dbReference>
<dbReference type="GO" id="GO:0006094">
    <property type="term" value="P:gluconeogenesis"/>
    <property type="evidence" value="ECO:0007669"/>
    <property type="project" value="UniProtKB-KW"/>
</dbReference>
<evidence type="ECO:0000256" key="8">
    <source>
        <dbReference type="ARBA" id="ARBA00023014"/>
    </source>
</evidence>
<dbReference type="EC" id="4.3.1.17" evidence="11"/>
<dbReference type="SUPFAM" id="SSF143548">
    <property type="entry name" value="Serine metabolism enzymes domain"/>
    <property type="match status" value="1"/>
</dbReference>
<keyword evidence="4 11" id="KW-0312">Gluconeogenesis</keyword>
<dbReference type="PANTHER" id="PTHR30182:SF1">
    <property type="entry name" value="L-SERINE DEHYDRATASE 1"/>
    <property type="match status" value="1"/>
</dbReference>
<dbReference type="Pfam" id="PF03313">
    <property type="entry name" value="SDH_alpha"/>
    <property type="match status" value="1"/>
</dbReference>
<evidence type="ECO:0000313" key="15">
    <source>
        <dbReference type="Proteomes" id="UP000664417"/>
    </source>
</evidence>
<dbReference type="AlphaFoldDB" id="A0A8J7U663"/>
<dbReference type="GO" id="GO:0046872">
    <property type="term" value="F:metal ion binding"/>
    <property type="evidence" value="ECO:0007669"/>
    <property type="project" value="UniProtKB-KW"/>
</dbReference>
<comment type="cofactor">
    <cofactor evidence="1 11">
        <name>[4Fe-4S] cluster</name>
        <dbReference type="ChEBI" id="CHEBI:49883"/>
    </cofactor>
</comment>
<protein>
    <recommendedName>
        <fullName evidence="11">L-serine dehydratase</fullName>
        <ecNumber evidence="11">4.3.1.17</ecNumber>
    </recommendedName>
</protein>
<dbReference type="GO" id="GO:0051539">
    <property type="term" value="F:4 iron, 4 sulfur cluster binding"/>
    <property type="evidence" value="ECO:0007669"/>
    <property type="project" value="UniProtKB-UniRule"/>
</dbReference>
<organism evidence="14 15">
    <name type="scientific">Acanthopleuribacter pedis</name>
    <dbReference type="NCBI Taxonomy" id="442870"/>
    <lineage>
        <taxon>Bacteria</taxon>
        <taxon>Pseudomonadati</taxon>
        <taxon>Acidobacteriota</taxon>
        <taxon>Holophagae</taxon>
        <taxon>Acanthopleuribacterales</taxon>
        <taxon>Acanthopleuribacteraceae</taxon>
        <taxon>Acanthopleuribacter</taxon>
    </lineage>
</organism>
<name>A0A8J7U663_9BACT</name>
<dbReference type="InterPro" id="IPR005130">
    <property type="entry name" value="Ser_deHydtase-like_asu"/>
</dbReference>
<evidence type="ECO:0000256" key="3">
    <source>
        <dbReference type="ARBA" id="ARBA00008636"/>
    </source>
</evidence>
<proteinExistence type="inferred from homology"/>
<keyword evidence="7 11" id="KW-0408">Iron</keyword>
<dbReference type="PANTHER" id="PTHR30182">
    <property type="entry name" value="L-SERINE DEHYDRATASE"/>
    <property type="match status" value="1"/>
</dbReference>
<dbReference type="InterPro" id="IPR051318">
    <property type="entry name" value="Fe-S_L-Ser"/>
</dbReference>
<dbReference type="InterPro" id="IPR004644">
    <property type="entry name" value="Fe-S_L-Ser_mono"/>
</dbReference>
<evidence type="ECO:0000256" key="11">
    <source>
        <dbReference type="RuleBase" id="RU366059"/>
    </source>
</evidence>
<comment type="similarity">
    <text evidence="3 11">Belongs to the iron-sulfur dependent L-serine dehydratase family.</text>
</comment>
<evidence type="ECO:0000256" key="7">
    <source>
        <dbReference type="ARBA" id="ARBA00023004"/>
    </source>
</evidence>
<comment type="catalytic activity">
    <reaction evidence="10 11">
        <text>L-serine = pyruvate + NH4(+)</text>
        <dbReference type="Rhea" id="RHEA:19169"/>
        <dbReference type="ChEBI" id="CHEBI:15361"/>
        <dbReference type="ChEBI" id="CHEBI:28938"/>
        <dbReference type="ChEBI" id="CHEBI:33384"/>
        <dbReference type="EC" id="4.3.1.17"/>
    </reaction>
</comment>
<keyword evidence="6 11" id="KW-0479">Metal-binding</keyword>
<keyword evidence="9 11" id="KW-0456">Lyase</keyword>
<evidence type="ECO:0000256" key="2">
    <source>
        <dbReference type="ARBA" id="ARBA00004742"/>
    </source>
</evidence>
<feature type="domain" description="Serine dehydratase-like alpha subunit" evidence="12">
    <location>
        <begin position="186"/>
        <end position="450"/>
    </location>
</feature>
<keyword evidence="15" id="KW-1185">Reference proteome</keyword>
<evidence type="ECO:0000256" key="10">
    <source>
        <dbReference type="ARBA" id="ARBA00049406"/>
    </source>
</evidence>
<sequence length="462" mass="50131">MLASTISAFQTFKRSVGPSSSHTHGPIVIGNLFRRFLAQQTHLHGFKRLRVSLFWSLARTGRGHMTDNAILAGLSGFDPVSADLADINGTLARVLATKQLDLGVKSVPFDAAKDMLWSPYKRLPGHENALTIQLFDEEGREMVKKTYYSVGGGMVREADGEELDQAGSERYPYKKASEWLAVATREGVPLSEIVKRNSATLEHLTVEQTEARMMEIWQTMKRSVERGLEPAEKLLPGALKVKRRAPQLFEAAKRPKRKGIFASNDINRYATAFAYAVSEENAASGRVVTAPTNGGAGVLPGVLYACMFLDDFSDEEIVAVLFTAAGIGGLIQANASISGSEVGCQGEVGAACSMAAGAVCQLFGGSPREVEYAAEVAMEHSLGLECTPMKGYVQIPCIERNGIFATKALAAAQHAITLKDHRISLDLVIEKMYENGKRMHPDFKETSRAGFGTITPDLDFPV</sequence>
<dbReference type="Pfam" id="PF03315">
    <property type="entry name" value="SDH_beta"/>
    <property type="match status" value="1"/>
</dbReference>
<feature type="domain" description="Serine dehydratase beta chain" evidence="13">
    <location>
        <begin position="7"/>
        <end position="158"/>
    </location>
</feature>
<dbReference type="Gene3D" id="3.30.1330.90">
    <property type="entry name" value="D-3-phosphoglycerate dehydrogenase, domain 3"/>
    <property type="match status" value="1"/>
</dbReference>
<keyword evidence="8 11" id="KW-0411">Iron-sulfur</keyword>
<evidence type="ECO:0000256" key="1">
    <source>
        <dbReference type="ARBA" id="ARBA00001966"/>
    </source>
</evidence>
<evidence type="ECO:0000256" key="6">
    <source>
        <dbReference type="ARBA" id="ARBA00022723"/>
    </source>
</evidence>
<dbReference type="EMBL" id="JAFREP010000015">
    <property type="protein sequence ID" value="MBO1320031.1"/>
    <property type="molecule type" value="Genomic_DNA"/>
</dbReference>
<evidence type="ECO:0000256" key="5">
    <source>
        <dbReference type="ARBA" id="ARBA00022485"/>
    </source>
</evidence>
<dbReference type="InterPro" id="IPR029009">
    <property type="entry name" value="ASB_dom_sf"/>
</dbReference>
<evidence type="ECO:0000259" key="12">
    <source>
        <dbReference type="Pfam" id="PF03313"/>
    </source>
</evidence>
<dbReference type="NCBIfam" id="TIGR00720">
    <property type="entry name" value="sda_mono"/>
    <property type="match status" value="1"/>
</dbReference>
<comment type="caution">
    <text evidence="14">The sequence shown here is derived from an EMBL/GenBank/DDBJ whole genome shotgun (WGS) entry which is preliminary data.</text>
</comment>
<reference evidence="14" key="1">
    <citation type="submission" date="2021-03" db="EMBL/GenBank/DDBJ databases">
        <authorList>
            <person name="Wang G."/>
        </authorList>
    </citation>
    <scope>NUCLEOTIDE SEQUENCE</scope>
    <source>
        <strain evidence="14">KCTC 12899</strain>
    </source>
</reference>
<gene>
    <name evidence="14" type="ORF">J3U88_16270</name>
</gene>
<dbReference type="InterPro" id="IPR005131">
    <property type="entry name" value="Ser_deHydtase_bsu"/>
</dbReference>
<dbReference type="Proteomes" id="UP000664417">
    <property type="component" value="Unassembled WGS sequence"/>
</dbReference>
<accession>A0A8J7U663</accession>
<evidence type="ECO:0000259" key="13">
    <source>
        <dbReference type="Pfam" id="PF03315"/>
    </source>
</evidence>
<dbReference type="GO" id="GO:0003941">
    <property type="term" value="F:L-serine ammonia-lyase activity"/>
    <property type="evidence" value="ECO:0007669"/>
    <property type="project" value="UniProtKB-UniRule"/>
</dbReference>